<accession>A0A8G2BEB0</accession>
<name>A0A8G2BEB0_9PROT</name>
<keyword evidence="2" id="KW-1185">Reference proteome</keyword>
<dbReference type="RefSeq" id="WP_028794819.1">
    <property type="nucleotide sequence ID" value="NZ_FNBW01000001.1"/>
</dbReference>
<protein>
    <submittedName>
        <fullName evidence="1">Uncharacterized protein</fullName>
    </submittedName>
</protein>
<dbReference type="EMBL" id="FNBW01000001">
    <property type="protein sequence ID" value="SDF12273.1"/>
    <property type="molecule type" value="Genomic_DNA"/>
</dbReference>
<dbReference type="AlphaFoldDB" id="A0A8G2BEB0"/>
<evidence type="ECO:0000313" key="2">
    <source>
        <dbReference type="Proteomes" id="UP000198615"/>
    </source>
</evidence>
<proteinExistence type="predicted"/>
<dbReference type="OrthoDB" id="8481016at2"/>
<comment type="caution">
    <text evidence="1">The sequence shown here is derived from an EMBL/GenBank/DDBJ whole genome shotgun (WGS) entry which is preliminary data.</text>
</comment>
<evidence type="ECO:0000313" key="1">
    <source>
        <dbReference type="EMBL" id="SDF12273.1"/>
    </source>
</evidence>
<dbReference type="Proteomes" id="UP000198615">
    <property type="component" value="Unassembled WGS sequence"/>
</dbReference>
<organism evidence="1 2">
    <name type="scientific">Thalassobaculum litoreum DSM 18839</name>
    <dbReference type="NCBI Taxonomy" id="1123362"/>
    <lineage>
        <taxon>Bacteria</taxon>
        <taxon>Pseudomonadati</taxon>
        <taxon>Pseudomonadota</taxon>
        <taxon>Alphaproteobacteria</taxon>
        <taxon>Rhodospirillales</taxon>
        <taxon>Thalassobaculaceae</taxon>
        <taxon>Thalassobaculum</taxon>
    </lineage>
</organism>
<sequence length="89" mass="10141">MIDPKLLGDLAKDHQKNVMTRDEARAFLKDLMAVCRQHRVFLRTADQTIRFSKVFADSDQRTVLRAMVDKEGRCAAAQIDYKSPSPSSE</sequence>
<gene>
    <name evidence="1" type="ORF">SAMN05660686_00347</name>
</gene>
<reference evidence="1 2" key="1">
    <citation type="submission" date="2016-10" db="EMBL/GenBank/DDBJ databases">
        <authorList>
            <person name="Varghese N."/>
            <person name="Submissions S."/>
        </authorList>
    </citation>
    <scope>NUCLEOTIDE SEQUENCE [LARGE SCALE GENOMIC DNA]</scope>
    <source>
        <strain evidence="1 2">DSM 18839</strain>
    </source>
</reference>